<dbReference type="AlphaFoldDB" id="A0A512BJT4"/>
<dbReference type="Proteomes" id="UP000321513">
    <property type="component" value="Unassembled WGS sequence"/>
</dbReference>
<keyword evidence="4" id="KW-1185">Reference proteome</keyword>
<keyword evidence="1" id="KW-0732">Signal</keyword>
<feature type="domain" description="Putative beta-lactamase-inhibitor-like PepSY-like" evidence="2">
    <location>
        <begin position="71"/>
        <end position="137"/>
    </location>
</feature>
<feature type="chain" id="PRO_5021735127" description="Putative beta-lactamase-inhibitor-like PepSY-like domain-containing protein" evidence="1">
    <location>
        <begin position="28"/>
        <end position="304"/>
    </location>
</feature>
<evidence type="ECO:0000259" key="2">
    <source>
        <dbReference type="Pfam" id="PF11396"/>
    </source>
</evidence>
<evidence type="ECO:0000256" key="1">
    <source>
        <dbReference type="SAM" id="SignalP"/>
    </source>
</evidence>
<dbReference type="EMBL" id="BJYT01000046">
    <property type="protein sequence ID" value="GEO12222.1"/>
    <property type="molecule type" value="Genomic_DNA"/>
</dbReference>
<reference evidence="3 4" key="1">
    <citation type="submission" date="2019-07" db="EMBL/GenBank/DDBJ databases">
        <title>Whole genome shotgun sequence of Segetibacter aerophilus NBRC 106135.</title>
        <authorList>
            <person name="Hosoyama A."/>
            <person name="Uohara A."/>
            <person name="Ohji S."/>
            <person name="Ichikawa N."/>
        </authorList>
    </citation>
    <scope>NUCLEOTIDE SEQUENCE [LARGE SCALE GENOMIC DNA]</scope>
    <source>
        <strain evidence="3 4">NBRC 106135</strain>
    </source>
</reference>
<feature type="domain" description="Putative beta-lactamase-inhibitor-like PepSY-like" evidence="2">
    <location>
        <begin position="237"/>
        <end position="299"/>
    </location>
</feature>
<sequence>MKKMTRSTSILNLATLSLLLIPFASCKKDASLETAGNEVSQSAVAAAQAIAIASTSAGDSVYVVGACATRHRTDSIAFSSLPSAIATYLDANYAGYTANKAFTDKDSAGTVSGYVVIINYNGKPVGLKFDATGAFIKVLEQREGRDLSGGRGFHHGGHFDDRDGLKRDTIAISALPAAVSLYFAANYAQDTLVRAFKGKDSSIVVLSINNGPFATVFSPTNTFVKRATLPARAGRPTSIAQEALPANTLSYLSTTYPNYVFKHAFAIKSNGVNAGYAVLIDANSTKYALQFDASGNFLKAITIR</sequence>
<protein>
    <recommendedName>
        <fullName evidence="2">Putative beta-lactamase-inhibitor-like PepSY-like domain-containing protein</fullName>
    </recommendedName>
</protein>
<dbReference type="OrthoDB" id="787491at2"/>
<accession>A0A512BJT4</accession>
<dbReference type="InterPro" id="IPR021533">
    <property type="entry name" value="PepSY-like"/>
</dbReference>
<evidence type="ECO:0000313" key="3">
    <source>
        <dbReference type="EMBL" id="GEO12222.1"/>
    </source>
</evidence>
<evidence type="ECO:0000313" key="4">
    <source>
        <dbReference type="Proteomes" id="UP000321513"/>
    </source>
</evidence>
<feature type="signal peptide" evidence="1">
    <location>
        <begin position="1"/>
        <end position="27"/>
    </location>
</feature>
<organism evidence="3 4">
    <name type="scientific">Segetibacter aerophilus</name>
    <dbReference type="NCBI Taxonomy" id="670293"/>
    <lineage>
        <taxon>Bacteria</taxon>
        <taxon>Pseudomonadati</taxon>
        <taxon>Bacteroidota</taxon>
        <taxon>Chitinophagia</taxon>
        <taxon>Chitinophagales</taxon>
        <taxon>Chitinophagaceae</taxon>
        <taxon>Segetibacter</taxon>
    </lineage>
</organism>
<proteinExistence type="predicted"/>
<dbReference type="SUPFAM" id="SSF160574">
    <property type="entry name" value="BT0923-like"/>
    <property type="match status" value="2"/>
</dbReference>
<dbReference type="RefSeq" id="WP_147206342.1">
    <property type="nucleotide sequence ID" value="NZ_BJYT01000046.1"/>
</dbReference>
<dbReference type="Pfam" id="PF11396">
    <property type="entry name" value="PepSY_like"/>
    <property type="match status" value="2"/>
</dbReference>
<gene>
    <name evidence="3" type="ORF">SAE01_47180</name>
</gene>
<comment type="caution">
    <text evidence="3">The sequence shown here is derived from an EMBL/GenBank/DDBJ whole genome shotgun (WGS) entry which is preliminary data.</text>
</comment>
<name>A0A512BJT4_9BACT</name>